<proteinExistence type="predicted"/>
<dbReference type="GeneID" id="92852816"/>
<evidence type="ECO:0000313" key="4">
    <source>
        <dbReference type="Proteomes" id="UP000196877"/>
    </source>
</evidence>
<dbReference type="EMBL" id="CP021920">
    <property type="protein sequence ID" value="ASB89750.1"/>
    <property type="molecule type" value="Genomic_DNA"/>
</dbReference>
<evidence type="ECO:0000259" key="2">
    <source>
        <dbReference type="Pfam" id="PF14504"/>
    </source>
</evidence>
<dbReference type="Pfam" id="PF14504">
    <property type="entry name" value="CAP_assoc_N"/>
    <property type="match status" value="1"/>
</dbReference>
<feature type="domain" description="SCP" evidence="1">
    <location>
        <begin position="231"/>
        <end position="341"/>
    </location>
</feature>
<dbReference type="InterPro" id="IPR029410">
    <property type="entry name" value="CAP_assoc"/>
</dbReference>
<name>A0ABM6LK87_9BACI</name>
<dbReference type="Pfam" id="PF00188">
    <property type="entry name" value="CAP"/>
    <property type="match status" value="1"/>
</dbReference>
<dbReference type="SUPFAM" id="SSF55797">
    <property type="entry name" value="PR-1-like"/>
    <property type="match status" value="1"/>
</dbReference>
<evidence type="ECO:0000313" key="3">
    <source>
        <dbReference type="EMBL" id="ASB89750.1"/>
    </source>
</evidence>
<organism evidence="3 4">
    <name type="scientific">Bacillus sonorensis</name>
    <dbReference type="NCBI Taxonomy" id="119858"/>
    <lineage>
        <taxon>Bacteria</taxon>
        <taxon>Bacillati</taxon>
        <taxon>Bacillota</taxon>
        <taxon>Bacilli</taxon>
        <taxon>Bacillales</taxon>
        <taxon>Bacillaceae</taxon>
        <taxon>Bacillus</taxon>
    </lineage>
</organism>
<dbReference type="RefSeq" id="WP_006638301.1">
    <property type="nucleotide sequence ID" value="NZ_BORD01000004.1"/>
</dbReference>
<keyword evidence="4" id="KW-1185">Reference proteome</keyword>
<dbReference type="PANTHER" id="PTHR31157:SF26">
    <property type="entry name" value="SCP-LIKE EXTRACELLULAR PROTEIN"/>
    <property type="match status" value="1"/>
</dbReference>
<sequence length="348" mass="39633">MKNIFRAFLILLIVAASYALFIQYGSTPEKIVKEDKPQVSNNDAKKENKLNIPSSGLLSFIGESAETVEKKLGKPDRIDPSAYDYEWWVYNKGAKQYVQIGILNDKAVTLFVTGDKVNTAPFTIGQPARDVFKKTQIAPHVNVKYDGSSYRFEFSEEDMNTRPTVKLENVYVQLYMDKFEGTLSSIRAFDAATLIKQRPYEVVYRGSLIEPKALTESDWQKIEKANEKQIFDLTNVIRSRHGLSQLEWDEAVAKVAYGHSSDMKEHRYFSHVSKTEGTLKDRLEKGNVNFEQAGENIALNYVDGPAAVEGWLNSEGHRKALLNADYTHLGVGVDEKYYTQNFIKQWNE</sequence>
<dbReference type="CDD" id="cd05379">
    <property type="entry name" value="CAP_bacterial"/>
    <property type="match status" value="1"/>
</dbReference>
<dbReference type="Gene3D" id="3.40.33.10">
    <property type="entry name" value="CAP"/>
    <property type="match status" value="1"/>
</dbReference>
<protein>
    <submittedName>
        <fullName evidence="3">Membrane protein YlbC</fullName>
    </submittedName>
</protein>
<accession>A0ABM6LK87</accession>
<dbReference type="InterPro" id="IPR014044">
    <property type="entry name" value="CAP_dom"/>
</dbReference>
<evidence type="ECO:0000259" key="1">
    <source>
        <dbReference type="Pfam" id="PF00188"/>
    </source>
</evidence>
<dbReference type="Proteomes" id="UP000196877">
    <property type="component" value="Chromosome"/>
</dbReference>
<dbReference type="InterPro" id="IPR035940">
    <property type="entry name" value="CAP_sf"/>
</dbReference>
<gene>
    <name evidence="3" type="ORF">S101395_03243</name>
</gene>
<dbReference type="PANTHER" id="PTHR31157">
    <property type="entry name" value="SCP DOMAIN-CONTAINING PROTEIN"/>
    <property type="match status" value="1"/>
</dbReference>
<reference evidence="3 4" key="1">
    <citation type="submission" date="2017-06" db="EMBL/GenBank/DDBJ databases">
        <title>Genome sequence of Bacillus sonorensis strain SRCM101395.</title>
        <authorList>
            <person name="Cho S.H."/>
        </authorList>
    </citation>
    <scope>NUCLEOTIDE SEQUENCE [LARGE SCALE GENOMIC DNA]</scope>
    <source>
        <strain evidence="3 4">SRCM101395</strain>
    </source>
</reference>
<feature type="domain" description="CAP-associated" evidence="2">
    <location>
        <begin position="61"/>
        <end position="200"/>
    </location>
</feature>